<feature type="transmembrane region" description="Helical" evidence="1">
    <location>
        <begin position="134"/>
        <end position="153"/>
    </location>
</feature>
<dbReference type="InterPro" id="IPR008338">
    <property type="entry name" value="Capsule_biosynth_CapC"/>
</dbReference>
<reference evidence="2" key="1">
    <citation type="journal article" date="2019" name="PLoS Negl. Trop. Dis.">
        <title>Revisiting the worldwide diversity of Leptospira species in the environment.</title>
        <authorList>
            <person name="Vincent A.T."/>
            <person name="Schiettekatte O."/>
            <person name="Bourhy P."/>
            <person name="Veyrier F.J."/>
            <person name="Picardeau M."/>
        </authorList>
    </citation>
    <scope>NUCLEOTIDE SEQUENCE [LARGE SCALE GENOMIC DNA]</scope>
    <source>
        <strain evidence="2">SSS9</strain>
    </source>
</reference>
<keyword evidence="1" id="KW-1133">Transmembrane helix</keyword>
<keyword evidence="3" id="KW-1185">Reference proteome</keyword>
<dbReference type="Proteomes" id="UP000297453">
    <property type="component" value="Unassembled WGS sequence"/>
</dbReference>
<evidence type="ECO:0000313" key="2">
    <source>
        <dbReference type="EMBL" id="TGJ99403.1"/>
    </source>
</evidence>
<feature type="transmembrane region" description="Helical" evidence="1">
    <location>
        <begin position="42"/>
        <end position="62"/>
    </location>
</feature>
<name>A0A4R9FLW8_9LEPT</name>
<dbReference type="NCBIfam" id="TIGR04011">
    <property type="entry name" value="poly_gGlu_PgsC"/>
    <property type="match status" value="1"/>
</dbReference>
<feature type="transmembrane region" description="Helical" evidence="1">
    <location>
        <begin position="74"/>
        <end position="96"/>
    </location>
</feature>
<dbReference type="Pfam" id="PF14102">
    <property type="entry name" value="Caps_synth_CapC"/>
    <property type="match status" value="1"/>
</dbReference>
<proteinExistence type="predicted"/>
<dbReference type="OrthoDB" id="48792at2"/>
<sequence length="158" mass="17136">MDLLSISIGIGLGVSLFFSELFGIAGGLVVPGYFALQLQNPLNILLTLIVSLLVLGLGKLVSKFTILYGKRRTAILLLIGFILDAACNEWAFPFLFSHSILGFQNLSSEARAIGHIIPGLIAVWMDRQGYIETISSLLSAAVIVRLILILFFGKELLS</sequence>
<dbReference type="GO" id="GO:0016020">
    <property type="term" value="C:membrane"/>
    <property type="evidence" value="ECO:0007669"/>
    <property type="project" value="InterPro"/>
</dbReference>
<evidence type="ECO:0000256" key="1">
    <source>
        <dbReference type="SAM" id="Phobius"/>
    </source>
</evidence>
<comment type="caution">
    <text evidence="2">The sequence shown here is derived from an EMBL/GenBank/DDBJ whole genome shotgun (WGS) entry which is preliminary data.</text>
</comment>
<dbReference type="RefSeq" id="WP_135589495.1">
    <property type="nucleotide sequence ID" value="NZ_RQEP01000019.1"/>
</dbReference>
<organism evidence="2 3">
    <name type="scientific">Leptospira semungkisensis</name>
    <dbReference type="NCBI Taxonomy" id="2484985"/>
    <lineage>
        <taxon>Bacteria</taxon>
        <taxon>Pseudomonadati</taxon>
        <taxon>Spirochaetota</taxon>
        <taxon>Spirochaetia</taxon>
        <taxon>Leptospirales</taxon>
        <taxon>Leptospiraceae</taxon>
        <taxon>Leptospira</taxon>
    </lineage>
</organism>
<protein>
    <submittedName>
        <fullName evidence="2">Poly-gamma-glutamate biosynthesis protein PgsC</fullName>
    </submittedName>
</protein>
<feature type="transmembrane region" description="Helical" evidence="1">
    <location>
        <begin position="12"/>
        <end position="36"/>
    </location>
</feature>
<keyword evidence="1" id="KW-0812">Transmembrane</keyword>
<dbReference type="GO" id="GO:0045227">
    <property type="term" value="P:capsule polysaccharide biosynthetic process"/>
    <property type="evidence" value="ECO:0007669"/>
    <property type="project" value="InterPro"/>
</dbReference>
<dbReference type="AlphaFoldDB" id="A0A4R9FLW8"/>
<dbReference type="EMBL" id="RQEP01000019">
    <property type="protein sequence ID" value="TGJ99403.1"/>
    <property type="molecule type" value="Genomic_DNA"/>
</dbReference>
<accession>A0A4R9FLW8</accession>
<keyword evidence="1" id="KW-0472">Membrane</keyword>
<dbReference type="PRINTS" id="PR01759">
    <property type="entry name" value="CAPSULEPROTC"/>
</dbReference>
<gene>
    <name evidence="2" type="primary">pgsC</name>
    <name evidence="2" type="ORF">EHO59_16205</name>
</gene>
<evidence type="ECO:0000313" key="3">
    <source>
        <dbReference type="Proteomes" id="UP000297453"/>
    </source>
</evidence>